<name>A0A8H9G613_9MICO</name>
<keyword evidence="4" id="KW-1185">Reference proteome</keyword>
<sequence>MFVITADQVDSRAGSDRVEAALRSVRDVLGDAAALPPDRTAGDEFQVLVAEPGAAVDVVRTLTRQGGWSIGVGIGPVERPLPTTTRAATGPAFYAARDAVERAKAVPERFALEVAPGLARTTAEVEPLVAQTVRSLARRSREGWELADLLDRGYSRTEAAARLDITPQAVAKRYASADLRSDAPVRGALASLLGSADRERHDDEEPTP</sequence>
<reference evidence="1" key="2">
    <citation type="submission" date="2020-09" db="EMBL/GenBank/DDBJ databases">
        <authorList>
            <person name="Sun Q."/>
            <person name="Ohkuma M."/>
        </authorList>
    </citation>
    <scope>NUCLEOTIDE SEQUENCE</scope>
    <source>
        <strain evidence="1">JCM 1480</strain>
    </source>
</reference>
<dbReference type="Proteomes" id="UP000746584">
    <property type="component" value="Unassembled WGS sequence"/>
</dbReference>
<dbReference type="EMBL" id="JAFBCG010000001">
    <property type="protein sequence ID" value="MBM7801501.1"/>
    <property type="molecule type" value="Genomic_DNA"/>
</dbReference>
<dbReference type="RefSeq" id="WP_022904542.1">
    <property type="nucleotide sequence ID" value="NZ_BMOI01000001.1"/>
</dbReference>
<evidence type="ECO:0000313" key="1">
    <source>
        <dbReference type="EMBL" id="GGK89979.1"/>
    </source>
</evidence>
<accession>A0A8H9G613</accession>
<evidence type="ECO:0000313" key="4">
    <source>
        <dbReference type="Proteomes" id="UP000746584"/>
    </source>
</evidence>
<gene>
    <name evidence="1" type="ORF">GCM10009769_05040</name>
    <name evidence="2" type="ORF">JOE58_000752</name>
</gene>
<protein>
    <recommendedName>
        <fullName evidence="5">DNA-binding protein</fullName>
    </recommendedName>
</protein>
<dbReference type="EMBL" id="BMOI01000001">
    <property type="protein sequence ID" value="GGK89979.1"/>
    <property type="molecule type" value="Genomic_DNA"/>
</dbReference>
<evidence type="ECO:0000313" key="2">
    <source>
        <dbReference type="EMBL" id="MBM7801501.1"/>
    </source>
</evidence>
<evidence type="ECO:0008006" key="5">
    <source>
        <dbReference type="Google" id="ProtNLM"/>
    </source>
</evidence>
<proteinExistence type="predicted"/>
<dbReference type="AlphaFoldDB" id="A0A8H9G613"/>
<comment type="caution">
    <text evidence="1">The sequence shown here is derived from an EMBL/GenBank/DDBJ whole genome shotgun (WGS) entry which is preliminary data.</text>
</comment>
<organism evidence="1 3">
    <name type="scientific">Curtobacterium luteum</name>
    <dbReference type="NCBI Taxonomy" id="33881"/>
    <lineage>
        <taxon>Bacteria</taxon>
        <taxon>Bacillati</taxon>
        <taxon>Actinomycetota</taxon>
        <taxon>Actinomycetes</taxon>
        <taxon>Micrococcales</taxon>
        <taxon>Microbacteriaceae</taxon>
        <taxon>Curtobacterium</taxon>
    </lineage>
</organism>
<reference evidence="2 4" key="3">
    <citation type="submission" date="2021-01" db="EMBL/GenBank/DDBJ databases">
        <title>Sequencing the genomes of 1000 actinobacteria strains.</title>
        <authorList>
            <person name="Klenk H.-P."/>
        </authorList>
    </citation>
    <scope>NUCLEOTIDE SEQUENCE [LARGE SCALE GENOMIC DNA]</scope>
    <source>
        <strain evidence="2 4">DSM 20542</strain>
    </source>
</reference>
<dbReference type="Proteomes" id="UP000648535">
    <property type="component" value="Unassembled WGS sequence"/>
</dbReference>
<reference evidence="1" key="1">
    <citation type="journal article" date="2014" name="Int. J. Syst. Evol. Microbiol.">
        <title>Complete genome sequence of Corynebacterium casei LMG S-19264T (=DSM 44701T), isolated from a smear-ripened cheese.</title>
        <authorList>
            <consortium name="US DOE Joint Genome Institute (JGI-PGF)"/>
            <person name="Walter F."/>
            <person name="Albersmeier A."/>
            <person name="Kalinowski J."/>
            <person name="Ruckert C."/>
        </authorList>
    </citation>
    <scope>NUCLEOTIDE SEQUENCE</scope>
    <source>
        <strain evidence="1">JCM 1480</strain>
    </source>
</reference>
<evidence type="ECO:0000313" key="3">
    <source>
        <dbReference type="Proteomes" id="UP000648535"/>
    </source>
</evidence>